<dbReference type="Pfam" id="PF23562">
    <property type="entry name" value="AMP-binding_C_3"/>
    <property type="match status" value="1"/>
</dbReference>
<evidence type="ECO:0000259" key="3">
    <source>
        <dbReference type="PROSITE" id="PS50075"/>
    </source>
</evidence>
<dbReference type="PANTHER" id="PTHR43439">
    <property type="entry name" value="PHENYLACETATE-COENZYME A LIGASE"/>
    <property type="match status" value="1"/>
</dbReference>
<dbReference type="PROSITE" id="PS00012">
    <property type="entry name" value="PHOSPHOPANTETHEINE"/>
    <property type="match status" value="1"/>
</dbReference>
<dbReference type="OrthoDB" id="429813at2759"/>
<dbReference type="Gene3D" id="3.40.50.720">
    <property type="entry name" value="NAD(P)-binding Rossmann-like Domain"/>
    <property type="match status" value="1"/>
</dbReference>
<organism evidence="4 5">
    <name type="scientific">Mucor saturninus</name>
    <dbReference type="NCBI Taxonomy" id="64648"/>
    <lineage>
        <taxon>Eukaryota</taxon>
        <taxon>Fungi</taxon>
        <taxon>Fungi incertae sedis</taxon>
        <taxon>Mucoromycota</taxon>
        <taxon>Mucoromycotina</taxon>
        <taxon>Mucoromycetes</taxon>
        <taxon>Mucorales</taxon>
        <taxon>Mucorineae</taxon>
        <taxon>Mucoraceae</taxon>
        <taxon>Mucor</taxon>
    </lineage>
</organism>
<dbReference type="InterPro" id="IPR042099">
    <property type="entry name" value="ANL_N_sf"/>
</dbReference>
<keyword evidence="2" id="KW-0597">Phosphoprotein</keyword>
<dbReference type="GO" id="GO:0031177">
    <property type="term" value="F:phosphopantetheine binding"/>
    <property type="evidence" value="ECO:0007669"/>
    <property type="project" value="InterPro"/>
</dbReference>
<dbReference type="SUPFAM" id="SSF51735">
    <property type="entry name" value="NAD(P)-binding Rossmann-fold domains"/>
    <property type="match status" value="1"/>
</dbReference>
<dbReference type="Pfam" id="PF00550">
    <property type="entry name" value="PP-binding"/>
    <property type="match status" value="1"/>
</dbReference>
<dbReference type="InterPro" id="IPR020845">
    <property type="entry name" value="AMP-binding_CS"/>
</dbReference>
<dbReference type="EMBL" id="JAEPRD010000153">
    <property type="protein sequence ID" value="KAG2196144.1"/>
    <property type="molecule type" value="Genomic_DNA"/>
</dbReference>
<dbReference type="InterPro" id="IPR036736">
    <property type="entry name" value="ACP-like_sf"/>
</dbReference>
<dbReference type="Pfam" id="PF00501">
    <property type="entry name" value="AMP-binding"/>
    <property type="match status" value="1"/>
</dbReference>
<dbReference type="AlphaFoldDB" id="A0A8H7QPP6"/>
<dbReference type="Gene3D" id="3.40.50.12780">
    <property type="entry name" value="N-terminal domain of ligase-like"/>
    <property type="match status" value="1"/>
</dbReference>
<dbReference type="Proteomes" id="UP000603453">
    <property type="component" value="Unassembled WGS sequence"/>
</dbReference>
<dbReference type="Gene3D" id="1.10.1200.10">
    <property type="entry name" value="ACP-like"/>
    <property type="match status" value="1"/>
</dbReference>
<dbReference type="PROSITE" id="PS00455">
    <property type="entry name" value="AMP_BINDING"/>
    <property type="match status" value="1"/>
</dbReference>
<sequence length="1055" mass="119786">MVSSNIPSTVSFANGQSVTNYFKAFINFMNVQSEVYANLPFAIYYSESQYKTLTYSTVDRLSTNLACKWHKDLHEIDVVSFIGDHSVDYLIVILAAMKLRVTLMLISPRNSNNAVINLLEKTKSKLLIANSKYQTKVNCIAEEVPDIKVLIIESMDIDKLVEEPLNPDQEVLMNQNFTEEDIKKPVLVLHSSGSTSLPKPLYFSNQYLFNLFNYYKLDIITSKLGDLDETDTCLSCVPIFHTLGLFSVFTMCTIGGKIVFLEKLPVSPNEIQFALEYNNCTLMCAPPIIYAEMVHHVKETKNYANIRRLKLALFGGAPFKKETGEWLHKHMNIRNLFGSTEMGIFMTSDVNPLSDNWNSLAPYQIDPTAPAYVQLETDDQSFPDKKHLYIRAGCPTLATNVCNRPDGGYSSNDLFIEDPNYPGYYCYIGRRDDILTMQNGEKTSPIPMESTIRQCSLVKQVVVLGENRLATAALIEINMDYAICYGPEEIISIVHAAVKDANKECPSHSTILPQMIKILPFNKTLPSTDKGTVVRKQAEAEYIEIVEGLYKEFMEGSSRSTANNKISTTWTTEKTEGFLTNSLAEVLCLPESYFKECNKSMFDYGLNSLTSVQLCNRISEYFGDIPQNLVFQFPTIQSLSKYLLSGVKEDATYLDEMRYRQTQDLANEYIKKANIDFPIANGIYSNKSNTVIMLTGATGSLGSFMLRNLLQDSSVKKVYAIIRGEKDILMDRLFKSFKDRSLDTSLLMTDRLEVLPMNFNDTFLGFGKDKYYKLKQEVTIVQHCAWLLDFNMSIEHYNKECIAPFYNLLKFAFNQVNPMHMHFVSSVSASANYGDVVPEDHLPLDSHVCMPMGYAHSKFVVEVLLGFLIKEKNFPCYIERLGQVCGDSINGIWNTSEQYPLMFIGGGSVMHKMPVLDVVVDWVPVDHAATSITDIMLRTADLAANTNQSVYHIVNTRTIPWNDILQFLKEAGMSFDTVIPSEWIEELQKNNANPAYKLLNYYEQNFNESFKMPIWETRKTASLIPNIKKTPIVDASSFIKLLKYWESVGFYDPFM</sequence>
<evidence type="ECO:0000256" key="2">
    <source>
        <dbReference type="ARBA" id="ARBA00022553"/>
    </source>
</evidence>
<evidence type="ECO:0000313" key="4">
    <source>
        <dbReference type="EMBL" id="KAG2196144.1"/>
    </source>
</evidence>
<proteinExistence type="predicted"/>
<accession>A0A8H7QPP6</accession>
<gene>
    <name evidence="4" type="ORF">INT47_006490</name>
</gene>
<feature type="domain" description="Carrier" evidence="3">
    <location>
        <begin position="570"/>
        <end position="647"/>
    </location>
</feature>
<dbReference type="SUPFAM" id="SSF47336">
    <property type="entry name" value="ACP-like"/>
    <property type="match status" value="1"/>
</dbReference>
<reference evidence="4" key="1">
    <citation type="submission" date="2020-12" db="EMBL/GenBank/DDBJ databases">
        <title>Metabolic potential, ecology and presence of endohyphal bacteria is reflected in genomic diversity of Mucoromycotina.</title>
        <authorList>
            <person name="Muszewska A."/>
            <person name="Okrasinska A."/>
            <person name="Steczkiewicz K."/>
            <person name="Drgas O."/>
            <person name="Orlowska M."/>
            <person name="Perlinska-Lenart U."/>
            <person name="Aleksandrzak-Piekarczyk T."/>
            <person name="Szatraj K."/>
            <person name="Zielenkiewicz U."/>
            <person name="Pilsyk S."/>
            <person name="Malc E."/>
            <person name="Mieczkowski P."/>
            <person name="Kruszewska J.S."/>
            <person name="Biernat P."/>
            <person name="Pawlowska J."/>
        </authorList>
    </citation>
    <scope>NUCLEOTIDE SEQUENCE</scope>
    <source>
        <strain evidence="4">WA0000017839</strain>
    </source>
</reference>
<dbReference type="InterPro" id="IPR036291">
    <property type="entry name" value="NAD(P)-bd_dom_sf"/>
</dbReference>
<dbReference type="InterPro" id="IPR051414">
    <property type="entry name" value="Adenylate-forming_Reductase"/>
</dbReference>
<dbReference type="Pfam" id="PF07993">
    <property type="entry name" value="NAD_binding_4"/>
    <property type="match status" value="1"/>
</dbReference>
<dbReference type="PROSITE" id="PS50075">
    <property type="entry name" value="CARRIER"/>
    <property type="match status" value="1"/>
</dbReference>
<dbReference type="InterPro" id="IPR020806">
    <property type="entry name" value="PKS_PP-bd"/>
</dbReference>
<evidence type="ECO:0000256" key="1">
    <source>
        <dbReference type="ARBA" id="ARBA00022450"/>
    </source>
</evidence>
<dbReference type="InterPro" id="IPR013120">
    <property type="entry name" value="FAR_NAD-bd"/>
</dbReference>
<evidence type="ECO:0000313" key="5">
    <source>
        <dbReference type="Proteomes" id="UP000603453"/>
    </source>
</evidence>
<dbReference type="InterPro" id="IPR006162">
    <property type="entry name" value="Ppantetheine_attach_site"/>
</dbReference>
<dbReference type="InterPro" id="IPR000873">
    <property type="entry name" value="AMP-dep_synth/lig_dom"/>
</dbReference>
<protein>
    <recommendedName>
        <fullName evidence="3">Carrier domain-containing protein</fullName>
    </recommendedName>
</protein>
<keyword evidence="1" id="KW-0596">Phosphopantetheine</keyword>
<dbReference type="SMART" id="SM00823">
    <property type="entry name" value="PKS_PP"/>
    <property type="match status" value="1"/>
</dbReference>
<dbReference type="PANTHER" id="PTHR43439:SF2">
    <property type="entry name" value="ENZYME, PUTATIVE (JCVI)-RELATED"/>
    <property type="match status" value="1"/>
</dbReference>
<dbReference type="SUPFAM" id="SSF56801">
    <property type="entry name" value="Acetyl-CoA synthetase-like"/>
    <property type="match status" value="1"/>
</dbReference>
<comment type="caution">
    <text evidence="4">The sequence shown here is derived from an EMBL/GenBank/DDBJ whole genome shotgun (WGS) entry which is preliminary data.</text>
</comment>
<keyword evidence="5" id="KW-1185">Reference proteome</keyword>
<name>A0A8H7QPP6_9FUNG</name>
<dbReference type="InterPro" id="IPR009081">
    <property type="entry name" value="PP-bd_ACP"/>
</dbReference>